<dbReference type="PRINTS" id="PR00248">
    <property type="entry name" value="GPCRMGR"/>
</dbReference>
<keyword evidence="5 12" id="KW-1133">Transmembrane helix</keyword>
<dbReference type="GeneID" id="114798895"/>
<evidence type="ECO:0000256" key="4">
    <source>
        <dbReference type="ARBA" id="ARBA00022729"/>
    </source>
</evidence>
<evidence type="ECO:0000259" key="14">
    <source>
        <dbReference type="PROSITE" id="PS50259"/>
    </source>
</evidence>
<dbReference type="FunFam" id="3.40.50.2300:FF:000016">
    <property type="entry name" value="Taste 1 receptor member 2"/>
    <property type="match status" value="1"/>
</dbReference>
<gene>
    <name evidence="15" type="primary">TAS1R1</name>
</gene>
<dbReference type="FunFam" id="2.10.50.30:FF:000004">
    <property type="entry name" value="Taste receptor type 1 member 3-like protein"/>
    <property type="match status" value="1"/>
</dbReference>
<dbReference type="PANTHER" id="PTHR24061:SF3">
    <property type="entry name" value="TASTE RECEPTOR TYPE 1 MEMBER 1"/>
    <property type="match status" value="1"/>
</dbReference>
<keyword evidence="2" id="KW-1003">Cell membrane</keyword>
<evidence type="ECO:0000256" key="5">
    <source>
        <dbReference type="ARBA" id="ARBA00022989"/>
    </source>
</evidence>
<dbReference type="GO" id="GO:0050909">
    <property type="term" value="P:sensory perception of taste"/>
    <property type="evidence" value="ECO:0007669"/>
    <property type="project" value="UniProtKB-ARBA"/>
</dbReference>
<dbReference type="Pfam" id="PF00003">
    <property type="entry name" value="7tm_3"/>
    <property type="match status" value="1"/>
</dbReference>
<proteinExistence type="inferred from homology"/>
<keyword evidence="9" id="KW-0325">Glycoprotein</keyword>
<evidence type="ECO:0000256" key="1">
    <source>
        <dbReference type="ARBA" id="ARBA00004651"/>
    </source>
</evidence>
<dbReference type="Gene3D" id="3.40.50.2300">
    <property type="match status" value="2"/>
</dbReference>
<feature type="transmembrane region" description="Helical" evidence="12">
    <location>
        <begin position="741"/>
        <end position="762"/>
    </location>
</feature>
<keyword evidence="16" id="KW-1185">Reference proteome</keyword>
<evidence type="ECO:0000256" key="7">
    <source>
        <dbReference type="ARBA" id="ARBA00023136"/>
    </source>
</evidence>
<keyword evidence="8" id="KW-0675">Receptor</keyword>
<dbReference type="Proteomes" id="UP000694580">
    <property type="component" value="Chromosome 10"/>
</dbReference>
<sequence length="819" mass="90935">MEAHTILLFLAGPLLEADGAGLRMAGDYVIAGMFPLHNSYARSGALPYLSDCGAGVSNPHGYNLVQAMRFAVEEINNNSRGGGLLPGVTLGYHLYDTCSQPASILATVKLLADLYNQQQTGSEAVALIGPDSSSYAFTPASALGAYLMPLVSYEATNELLSNRYLYPSFFRTIPSDKNQVMAMLQMLRQFNWTWIALLGSNDPYGQQGVRSLSVESSNYGICIAYQGIIPTYSTDTQQSMRDIVSNIVKTKVNTIVVFSGKRKVKGFMPFVIEANITGKVWIGTEDWSVATLVSGIPKISTIGTVVGVSVKYSKLFGFRDFEQQSVWKLQHSKGSDPTGNVSCLDNTDLYTMASMNYPLENYDTTSSVNVYKAVYAVAHALHLALGCHTGQCQKTHVQPWQLQNKMQDVRFSIRNWSVYFDANGNPPTGYDIVTWIWNNNQWSLRVVGSYSPNPPNLYVDPSKIQWWTGGVVPTSVCSPNCPFGYMQLQTGQHKCCFDCMPCPASTFLNKTGSTNCQLCEQREWSPPQSEWCLDRTVLYLPWVHPMSAALLMLLVFTLVSTLSTALVFLLHLNTPVVKSAGGKTCLVMLLALTAAAGSTLCHFGIPTPLGCLLKQSLFVFSFTVCLSCVAVRSFQVVCIFKWAAKLPRYYETWSKNKGPELVILLISATEFFISLLRVLLDPPFPSEDFDFYQDSIVEECSRTLSPGAFVELIYVITLSILCFCLSYMGKDLPANYSEAKCITFSLMIYMISWITFFTIYSIQRNTYVMAMYVTAILLSVLGILGGYFLPKMYIIVVKPQMNTASHFQNCIQMYTMTKQ</sequence>
<dbReference type="InterPro" id="IPR017978">
    <property type="entry name" value="GPCR_3_C"/>
</dbReference>
<dbReference type="InterPro" id="IPR000337">
    <property type="entry name" value="GPCR_3"/>
</dbReference>
<evidence type="ECO:0000313" key="15">
    <source>
        <dbReference type="Ensembl" id="ENSDCDP00010043470.1"/>
    </source>
</evidence>
<dbReference type="InterPro" id="IPR028082">
    <property type="entry name" value="Peripla_BP_I"/>
</dbReference>
<organism evidence="15 16">
    <name type="scientific">Denticeps clupeoides</name>
    <name type="common">denticle herring</name>
    <dbReference type="NCBI Taxonomy" id="299321"/>
    <lineage>
        <taxon>Eukaryota</taxon>
        <taxon>Metazoa</taxon>
        <taxon>Chordata</taxon>
        <taxon>Craniata</taxon>
        <taxon>Vertebrata</taxon>
        <taxon>Euteleostomi</taxon>
        <taxon>Actinopterygii</taxon>
        <taxon>Neopterygii</taxon>
        <taxon>Teleostei</taxon>
        <taxon>Clupei</taxon>
        <taxon>Clupeiformes</taxon>
        <taxon>Denticipitoidei</taxon>
        <taxon>Denticipitidae</taxon>
        <taxon>Denticeps</taxon>
    </lineage>
</organism>
<dbReference type="InterPro" id="IPR001828">
    <property type="entry name" value="ANF_lig-bd_rcpt"/>
</dbReference>
<accession>A0AAY4DCY7</accession>
<reference evidence="15" key="2">
    <citation type="submission" date="2025-08" db="UniProtKB">
        <authorList>
            <consortium name="Ensembl"/>
        </authorList>
    </citation>
    <scope>IDENTIFICATION</scope>
</reference>
<feature type="transmembrane region" description="Helical" evidence="12">
    <location>
        <begin position="617"/>
        <end position="640"/>
    </location>
</feature>
<keyword evidence="6" id="KW-0297">G-protein coupled receptor</keyword>
<feature type="domain" description="G-protein coupled receptors family 3 profile" evidence="14">
    <location>
        <begin position="546"/>
        <end position="811"/>
    </location>
</feature>
<keyword evidence="4 13" id="KW-0732">Signal</keyword>
<evidence type="ECO:0000256" key="9">
    <source>
        <dbReference type="ARBA" id="ARBA00023180"/>
    </source>
</evidence>
<reference evidence="15 16" key="1">
    <citation type="submission" date="2020-06" db="EMBL/GenBank/DDBJ databases">
        <authorList>
            <consortium name="Wellcome Sanger Institute Data Sharing"/>
        </authorList>
    </citation>
    <scope>NUCLEOTIDE SEQUENCE [LARGE SCALE GENOMIC DNA]</scope>
</reference>
<evidence type="ECO:0000256" key="2">
    <source>
        <dbReference type="ARBA" id="ARBA00022475"/>
    </source>
</evidence>
<feature type="transmembrane region" description="Helical" evidence="12">
    <location>
        <begin position="548"/>
        <end position="572"/>
    </location>
</feature>
<protein>
    <recommendedName>
        <fullName evidence="14">G-protein coupled receptors family 3 profile domain-containing protein</fullName>
    </recommendedName>
</protein>
<comment type="similarity">
    <text evidence="11">Belongs to the G-protein coupled receptor 3 family. TAS1R subfamily.</text>
</comment>
<evidence type="ECO:0000256" key="3">
    <source>
        <dbReference type="ARBA" id="ARBA00022692"/>
    </source>
</evidence>
<feature type="signal peptide" evidence="13">
    <location>
        <begin position="1"/>
        <end position="19"/>
    </location>
</feature>
<dbReference type="InterPro" id="IPR011500">
    <property type="entry name" value="GPCR_3_9-Cys_dom"/>
</dbReference>
<feature type="transmembrane region" description="Helical" evidence="12">
    <location>
        <begin position="584"/>
        <end position="605"/>
    </location>
</feature>
<name>A0AAY4DCY7_9TELE</name>
<dbReference type="PROSITE" id="PS50259">
    <property type="entry name" value="G_PROTEIN_RECEP_F3_4"/>
    <property type="match status" value="1"/>
</dbReference>
<dbReference type="AlphaFoldDB" id="A0AAY4DCY7"/>
<evidence type="ECO:0000256" key="6">
    <source>
        <dbReference type="ARBA" id="ARBA00023040"/>
    </source>
</evidence>
<dbReference type="InterPro" id="IPR038550">
    <property type="entry name" value="GPCR_3_9-Cys_sf"/>
</dbReference>
<comment type="subcellular location">
    <subcellularLocation>
        <location evidence="1">Cell membrane</location>
        <topology evidence="1">Multi-pass membrane protein</topology>
    </subcellularLocation>
</comment>
<keyword evidence="3 12" id="KW-0812">Transmembrane</keyword>
<evidence type="ECO:0000256" key="8">
    <source>
        <dbReference type="ARBA" id="ARBA00023170"/>
    </source>
</evidence>
<dbReference type="Pfam" id="PF01094">
    <property type="entry name" value="ANF_receptor"/>
    <property type="match status" value="1"/>
</dbReference>
<evidence type="ECO:0000256" key="12">
    <source>
        <dbReference type="SAM" id="Phobius"/>
    </source>
</evidence>
<dbReference type="CDD" id="cd15289">
    <property type="entry name" value="7tmC_TAS1R1"/>
    <property type="match status" value="1"/>
</dbReference>
<dbReference type="GO" id="GO:0005886">
    <property type="term" value="C:plasma membrane"/>
    <property type="evidence" value="ECO:0007669"/>
    <property type="project" value="UniProtKB-SubCell"/>
</dbReference>
<dbReference type="PANTHER" id="PTHR24061">
    <property type="entry name" value="CALCIUM-SENSING RECEPTOR-RELATED"/>
    <property type="match status" value="1"/>
</dbReference>
<evidence type="ECO:0000256" key="13">
    <source>
        <dbReference type="SAM" id="SignalP"/>
    </source>
</evidence>
<reference evidence="15" key="3">
    <citation type="submission" date="2025-09" db="UniProtKB">
        <authorList>
            <consortium name="Ensembl"/>
        </authorList>
    </citation>
    <scope>IDENTIFICATION</scope>
</reference>
<keyword evidence="7 12" id="KW-0472">Membrane</keyword>
<dbReference type="SUPFAM" id="SSF53822">
    <property type="entry name" value="Periplasmic binding protein-like I"/>
    <property type="match status" value="1"/>
</dbReference>
<dbReference type="GO" id="GO:0004930">
    <property type="term" value="F:G protein-coupled receptor activity"/>
    <property type="evidence" value="ECO:0007669"/>
    <property type="project" value="UniProtKB-KW"/>
</dbReference>
<evidence type="ECO:0000256" key="11">
    <source>
        <dbReference type="ARBA" id="ARBA00038492"/>
    </source>
</evidence>
<dbReference type="InterPro" id="IPR000068">
    <property type="entry name" value="GPCR_3_Ca_sens_rcpt-rel"/>
</dbReference>
<feature type="transmembrane region" description="Helical" evidence="12">
    <location>
        <begin position="712"/>
        <end position="729"/>
    </location>
</feature>
<keyword evidence="10" id="KW-0807">Transducer</keyword>
<dbReference type="Gene3D" id="2.10.50.30">
    <property type="entry name" value="GPCR, family 3, nine cysteines domain"/>
    <property type="match status" value="1"/>
</dbReference>
<feature type="transmembrane region" description="Helical" evidence="12">
    <location>
        <begin position="661"/>
        <end position="680"/>
    </location>
</feature>
<dbReference type="RefSeq" id="XP_028850818.1">
    <property type="nucleotide sequence ID" value="XM_028994985.1"/>
</dbReference>
<evidence type="ECO:0000313" key="16">
    <source>
        <dbReference type="Proteomes" id="UP000694580"/>
    </source>
</evidence>
<feature type="chain" id="PRO_5044242606" description="G-protein coupled receptors family 3 profile domain-containing protein" evidence="13">
    <location>
        <begin position="20"/>
        <end position="819"/>
    </location>
</feature>
<dbReference type="Pfam" id="PF07562">
    <property type="entry name" value="NCD3G"/>
    <property type="match status" value="1"/>
</dbReference>
<feature type="transmembrane region" description="Helical" evidence="12">
    <location>
        <begin position="768"/>
        <end position="789"/>
    </location>
</feature>
<dbReference type="Ensembl" id="ENSDCDT00010053531.1">
    <property type="protein sequence ID" value="ENSDCDP00010043470.1"/>
    <property type="gene ID" value="ENSDCDG00010027121.1"/>
</dbReference>
<dbReference type="GeneTree" id="ENSGT00940000166394"/>
<evidence type="ECO:0000256" key="10">
    <source>
        <dbReference type="ARBA" id="ARBA00023224"/>
    </source>
</evidence>